<evidence type="ECO:0000313" key="1">
    <source>
        <dbReference type="Proteomes" id="UP000887580"/>
    </source>
</evidence>
<organism evidence="1 2">
    <name type="scientific">Panagrolaimus sp. PS1159</name>
    <dbReference type="NCBI Taxonomy" id="55785"/>
    <lineage>
        <taxon>Eukaryota</taxon>
        <taxon>Metazoa</taxon>
        <taxon>Ecdysozoa</taxon>
        <taxon>Nematoda</taxon>
        <taxon>Chromadorea</taxon>
        <taxon>Rhabditida</taxon>
        <taxon>Tylenchina</taxon>
        <taxon>Panagrolaimomorpha</taxon>
        <taxon>Panagrolaimoidea</taxon>
        <taxon>Panagrolaimidae</taxon>
        <taxon>Panagrolaimus</taxon>
    </lineage>
</organism>
<proteinExistence type="predicted"/>
<accession>A0AC35GXN4</accession>
<evidence type="ECO:0000313" key="2">
    <source>
        <dbReference type="WBParaSite" id="PS1159_v2.g9808.t1"/>
    </source>
</evidence>
<dbReference type="Proteomes" id="UP000887580">
    <property type="component" value="Unplaced"/>
</dbReference>
<name>A0AC35GXN4_9BILA</name>
<sequence>FFSRMYFGEYPLAFAACTNQKDCYRLLRAKRADPNQKDTNGNTVLHMTVIHENLEMLKLAYDTGSKLQVMNKQSLTPLTLAAKIAKKKMFEQILQLESTVVWNYGEASSIAYPLAKLDTINQETGHLNEDSALFLAAYGVSCFEGLETCFIAVDIEAKTNRNKYNLIDFF</sequence>
<protein>
    <submittedName>
        <fullName evidence="2">Uncharacterized protein</fullName>
    </submittedName>
</protein>
<reference evidence="2" key="1">
    <citation type="submission" date="2022-11" db="UniProtKB">
        <authorList>
            <consortium name="WormBaseParasite"/>
        </authorList>
    </citation>
    <scope>IDENTIFICATION</scope>
</reference>
<dbReference type="WBParaSite" id="PS1159_v2.g9808.t1">
    <property type="protein sequence ID" value="PS1159_v2.g9808.t1"/>
    <property type="gene ID" value="PS1159_v2.g9808"/>
</dbReference>